<protein>
    <recommendedName>
        <fullName evidence="4">Saposin B-type domain-containing protein</fullName>
    </recommendedName>
</protein>
<evidence type="ECO:0000313" key="3">
    <source>
        <dbReference type="Proteomes" id="UP000298663"/>
    </source>
</evidence>
<keyword evidence="3" id="KW-1185">Reference proteome</keyword>
<proteinExistence type="predicted"/>
<comment type="caution">
    <text evidence="2">The sequence shown here is derived from an EMBL/GenBank/DDBJ whole genome shotgun (WGS) entry which is preliminary data.</text>
</comment>
<feature type="chain" id="PRO_5020993646" description="Saposin B-type domain-containing protein" evidence="1">
    <location>
        <begin position="25"/>
        <end position="132"/>
    </location>
</feature>
<organism evidence="2 3">
    <name type="scientific">Steinernema carpocapsae</name>
    <name type="common">Entomopathogenic nematode</name>
    <dbReference type="NCBI Taxonomy" id="34508"/>
    <lineage>
        <taxon>Eukaryota</taxon>
        <taxon>Metazoa</taxon>
        <taxon>Ecdysozoa</taxon>
        <taxon>Nematoda</taxon>
        <taxon>Chromadorea</taxon>
        <taxon>Rhabditida</taxon>
        <taxon>Tylenchina</taxon>
        <taxon>Panagrolaimomorpha</taxon>
        <taxon>Strongyloidoidea</taxon>
        <taxon>Steinernematidae</taxon>
        <taxon>Steinernema</taxon>
    </lineage>
</organism>
<dbReference type="AlphaFoldDB" id="A0A4U5PDX2"/>
<reference evidence="2 3" key="1">
    <citation type="journal article" date="2015" name="Genome Biol.">
        <title>Comparative genomics of Steinernema reveals deeply conserved gene regulatory networks.</title>
        <authorList>
            <person name="Dillman A.R."/>
            <person name="Macchietto M."/>
            <person name="Porter C.F."/>
            <person name="Rogers A."/>
            <person name="Williams B."/>
            <person name="Antoshechkin I."/>
            <person name="Lee M.M."/>
            <person name="Goodwin Z."/>
            <person name="Lu X."/>
            <person name="Lewis E.E."/>
            <person name="Goodrich-Blair H."/>
            <person name="Stock S.P."/>
            <person name="Adams B.J."/>
            <person name="Sternberg P.W."/>
            <person name="Mortazavi A."/>
        </authorList>
    </citation>
    <scope>NUCLEOTIDE SEQUENCE [LARGE SCALE GENOMIC DNA]</scope>
    <source>
        <strain evidence="2 3">ALL</strain>
    </source>
</reference>
<evidence type="ECO:0008006" key="4">
    <source>
        <dbReference type="Google" id="ProtNLM"/>
    </source>
</evidence>
<evidence type="ECO:0000256" key="1">
    <source>
        <dbReference type="SAM" id="SignalP"/>
    </source>
</evidence>
<name>A0A4U5PDX2_STECR</name>
<sequence length="132" mass="14932">MFPKQIVVPLFLLALASHLVHHLARLNPCDLELIKTQKEKIDPKITAVYDKIHNVNCGEEDSKEVDVYINKLLEDKLIVSCDAIPETKNVGTQCGELNDLLVEFNYLFNQLMDLLEQICSNKCIEKCSACSV</sequence>
<accession>A0A4U5PDX2</accession>
<reference evidence="2 3" key="2">
    <citation type="journal article" date="2019" name="G3 (Bethesda)">
        <title>Hybrid Assembly of the Genome of the Entomopathogenic Nematode Steinernema carpocapsae Identifies the X-Chromosome.</title>
        <authorList>
            <person name="Serra L."/>
            <person name="Macchietto M."/>
            <person name="Macias-Munoz A."/>
            <person name="McGill C.J."/>
            <person name="Rodriguez I.M."/>
            <person name="Rodriguez B."/>
            <person name="Murad R."/>
            <person name="Mortazavi A."/>
        </authorList>
    </citation>
    <scope>NUCLEOTIDE SEQUENCE [LARGE SCALE GENOMIC DNA]</scope>
    <source>
        <strain evidence="2 3">ALL</strain>
    </source>
</reference>
<evidence type="ECO:0000313" key="2">
    <source>
        <dbReference type="EMBL" id="TKR94679.1"/>
    </source>
</evidence>
<dbReference type="EMBL" id="AZBU02000002">
    <property type="protein sequence ID" value="TKR94679.1"/>
    <property type="molecule type" value="Genomic_DNA"/>
</dbReference>
<feature type="signal peptide" evidence="1">
    <location>
        <begin position="1"/>
        <end position="24"/>
    </location>
</feature>
<dbReference type="Proteomes" id="UP000298663">
    <property type="component" value="Unassembled WGS sequence"/>
</dbReference>
<gene>
    <name evidence="2" type="ORF">L596_008938</name>
</gene>
<keyword evidence="1" id="KW-0732">Signal</keyword>